<dbReference type="CDD" id="cd16917">
    <property type="entry name" value="HATPase_UhpB-NarQ-NarX-like"/>
    <property type="match status" value="1"/>
</dbReference>
<keyword evidence="18" id="KW-1133">Transmembrane helix</keyword>
<dbReference type="InterPro" id="IPR036890">
    <property type="entry name" value="HATPase_C_sf"/>
</dbReference>
<protein>
    <recommendedName>
        <fullName evidence="5">Oxygen sensor histidine kinase NreB</fullName>
        <ecNumber evidence="4">2.7.13.3</ecNumber>
    </recommendedName>
    <alternativeName>
        <fullName evidence="17">Nitrogen regulation protein B</fullName>
    </alternativeName>
</protein>
<evidence type="ECO:0000256" key="13">
    <source>
        <dbReference type="ARBA" id="ARBA00023004"/>
    </source>
</evidence>
<keyword evidence="6" id="KW-0004">4Fe-4S</keyword>
<comment type="caution">
    <text evidence="20">The sequence shown here is derived from an EMBL/GenBank/DDBJ whole genome shotgun (WGS) entry which is preliminary data.</text>
</comment>
<dbReference type="SUPFAM" id="SSF55874">
    <property type="entry name" value="ATPase domain of HSP90 chaperone/DNA topoisomerase II/histidine kinase"/>
    <property type="match status" value="1"/>
</dbReference>
<evidence type="ECO:0000256" key="7">
    <source>
        <dbReference type="ARBA" id="ARBA00022490"/>
    </source>
</evidence>
<dbReference type="PRINTS" id="PR00344">
    <property type="entry name" value="BCTRLSENSOR"/>
</dbReference>
<dbReference type="PANTHER" id="PTHR24421:SF10">
    <property type="entry name" value="NITRATE_NITRITE SENSOR PROTEIN NARQ"/>
    <property type="match status" value="1"/>
</dbReference>
<evidence type="ECO:0000256" key="6">
    <source>
        <dbReference type="ARBA" id="ARBA00022485"/>
    </source>
</evidence>
<keyword evidence="8" id="KW-0597">Phosphoprotein</keyword>
<evidence type="ECO:0000256" key="2">
    <source>
        <dbReference type="ARBA" id="ARBA00001966"/>
    </source>
</evidence>
<evidence type="ECO:0000256" key="4">
    <source>
        <dbReference type="ARBA" id="ARBA00012438"/>
    </source>
</evidence>
<dbReference type="Pfam" id="PF07730">
    <property type="entry name" value="HisKA_3"/>
    <property type="match status" value="1"/>
</dbReference>
<keyword evidence="15" id="KW-0479">Metal-binding</keyword>
<keyword evidence="21" id="KW-1185">Reference proteome</keyword>
<comment type="cofactor">
    <cofactor evidence="2">
        <name>[4Fe-4S] cluster</name>
        <dbReference type="ChEBI" id="CHEBI:49883"/>
    </cofactor>
</comment>
<evidence type="ECO:0000256" key="3">
    <source>
        <dbReference type="ARBA" id="ARBA00004496"/>
    </source>
</evidence>
<comment type="function">
    <text evidence="16">Member of the two-component regulatory system NreB/NreC involved in the control of dissimilatory nitrate/nitrite reduction in response to oxygen. NreB functions as a direct oxygen sensor histidine kinase which is autophosphorylated, in the absence of oxygen, probably at the conserved histidine residue, and transfers its phosphate group probably to a conserved aspartate residue of NreC. NreB/NreC activates the expression of the nitrate (narGHJI) and nitrite (nir) reductase operons, as well as the putative nitrate transporter gene narT.</text>
</comment>
<feature type="transmembrane region" description="Helical" evidence="18">
    <location>
        <begin position="221"/>
        <end position="241"/>
    </location>
</feature>
<comment type="catalytic activity">
    <reaction evidence="1">
        <text>ATP + protein L-histidine = ADP + protein N-phospho-L-histidine.</text>
        <dbReference type="EC" id="2.7.13.3"/>
    </reaction>
</comment>
<dbReference type="Gene3D" id="3.30.565.10">
    <property type="entry name" value="Histidine kinase-like ATPase, C-terminal domain"/>
    <property type="match status" value="1"/>
</dbReference>
<evidence type="ECO:0000256" key="12">
    <source>
        <dbReference type="ARBA" id="ARBA00022840"/>
    </source>
</evidence>
<reference evidence="21" key="1">
    <citation type="journal article" date="2019" name="Int. J. Syst. Evol. Microbiol.">
        <title>The Global Catalogue of Microorganisms (GCM) 10K type strain sequencing project: providing services to taxonomists for standard genome sequencing and annotation.</title>
        <authorList>
            <consortium name="The Broad Institute Genomics Platform"/>
            <consortium name="The Broad Institute Genome Sequencing Center for Infectious Disease"/>
            <person name="Wu L."/>
            <person name="Ma J."/>
        </authorList>
    </citation>
    <scope>NUCLEOTIDE SEQUENCE [LARGE SCALE GENOMIC DNA]</scope>
    <source>
        <strain evidence="21">CGMCC 4.7405</strain>
    </source>
</reference>
<keyword evidence="11 20" id="KW-0418">Kinase</keyword>
<dbReference type="InterPro" id="IPR004358">
    <property type="entry name" value="Sig_transdc_His_kin-like_C"/>
</dbReference>
<feature type="transmembrane region" description="Helical" evidence="18">
    <location>
        <begin position="253"/>
        <end position="275"/>
    </location>
</feature>
<proteinExistence type="predicted"/>
<dbReference type="InterPro" id="IPR003594">
    <property type="entry name" value="HATPase_dom"/>
</dbReference>
<evidence type="ECO:0000256" key="5">
    <source>
        <dbReference type="ARBA" id="ARBA00017322"/>
    </source>
</evidence>
<evidence type="ECO:0000256" key="1">
    <source>
        <dbReference type="ARBA" id="ARBA00000085"/>
    </source>
</evidence>
<keyword evidence="12" id="KW-0067">ATP-binding</keyword>
<dbReference type="Proteomes" id="UP001595690">
    <property type="component" value="Unassembled WGS sequence"/>
</dbReference>
<dbReference type="InterPro" id="IPR011712">
    <property type="entry name" value="Sig_transdc_His_kin_sub3_dim/P"/>
</dbReference>
<accession>A0ABV8C6H1</accession>
<keyword evidence="18" id="KW-0472">Membrane</keyword>
<feature type="transmembrane region" description="Helical" evidence="18">
    <location>
        <begin position="157"/>
        <end position="180"/>
    </location>
</feature>
<dbReference type="SMART" id="SM00387">
    <property type="entry name" value="HATPase_c"/>
    <property type="match status" value="1"/>
</dbReference>
<feature type="transmembrane region" description="Helical" evidence="18">
    <location>
        <begin position="115"/>
        <end position="137"/>
    </location>
</feature>
<keyword evidence="7" id="KW-0963">Cytoplasm</keyword>
<dbReference type="EMBL" id="JBHRZI010000036">
    <property type="protein sequence ID" value="MFC3897333.1"/>
    <property type="molecule type" value="Genomic_DNA"/>
</dbReference>
<keyword evidence="13" id="KW-0408">Iron</keyword>
<gene>
    <name evidence="20" type="ORF">ACFOWZ_38140</name>
</gene>
<evidence type="ECO:0000313" key="20">
    <source>
        <dbReference type="EMBL" id="MFC3897333.1"/>
    </source>
</evidence>
<comment type="subcellular location">
    <subcellularLocation>
        <location evidence="3">Cytoplasm</location>
    </subcellularLocation>
</comment>
<sequence length="622" mass="65728">MRVVLFGLAVAAEVAAVVLSWGREPVYDTLMYAVSTTVMAGAGAVIVRRSPVGWLFLWFALLNAVGADLCQALGFHGWVLGFWATYTQWIPSGFGWTLTFLLFPDGRLLGRGWRAVAWLGGLGTVLTIAGWSFGPSIAQSLPGGHNPLLVPGLPAEALFTAGMPLYIGALVASAVSLLVRLRRSRGVLRQQLKWFVFAAVLAAVMLPLSFALWYVTPLAGLLAAVPLMALPVAASVAILRYRLYDIDVLISRTVSYTALTVLLAAAYAVTAVVLGTVLGRGSAWVTAAATLVAALAFRPLRARLQDVVDRQFNRARYDAVHRVEAFLEDLRAGRAAPEDVRDVLREVLGDPALELHIDDVPSEVEGQGRVVVERDGQRLGVVTYTVDVNPVVLRQVVETAGLAVEIVRLRAELRRQLAEVEASRARIVAAADAERRRIERDLHDGAQQRLVAIGLALRHAQHQLTTDGQGAVQTLDAAVDQVAEAIAELRALAHGLPPAQLDAGLAPAFQDLAGRAPVPVSVDVPPERFGTGAEAAAYFVGCEGLTNAVKHAGATRVELTAARRNGTLVVTVSDDGVGGASLGDGSGLSGLVDRLEALGGTLRIDSAPGAGTTLTAEVPCGS</sequence>
<evidence type="ECO:0000256" key="9">
    <source>
        <dbReference type="ARBA" id="ARBA00022679"/>
    </source>
</evidence>
<keyword evidence="18" id="KW-0812">Transmembrane</keyword>
<feature type="transmembrane region" description="Helical" evidence="18">
    <location>
        <begin position="26"/>
        <end position="47"/>
    </location>
</feature>
<feature type="transmembrane region" description="Helical" evidence="18">
    <location>
        <begin position="192"/>
        <end position="215"/>
    </location>
</feature>
<evidence type="ECO:0000256" key="11">
    <source>
        <dbReference type="ARBA" id="ARBA00022777"/>
    </source>
</evidence>
<dbReference type="InterPro" id="IPR050482">
    <property type="entry name" value="Sensor_HK_TwoCompSys"/>
</dbReference>
<evidence type="ECO:0000256" key="14">
    <source>
        <dbReference type="ARBA" id="ARBA00023012"/>
    </source>
</evidence>
<evidence type="ECO:0000313" key="21">
    <source>
        <dbReference type="Proteomes" id="UP001595690"/>
    </source>
</evidence>
<keyword evidence="9" id="KW-0808">Transferase</keyword>
<dbReference type="PANTHER" id="PTHR24421">
    <property type="entry name" value="NITRATE/NITRITE SENSOR PROTEIN NARX-RELATED"/>
    <property type="match status" value="1"/>
</dbReference>
<evidence type="ECO:0000256" key="18">
    <source>
        <dbReference type="SAM" id="Phobius"/>
    </source>
</evidence>
<feature type="transmembrane region" description="Helical" evidence="18">
    <location>
        <begin position="80"/>
        <end position="103"/>
    </location>
</feature>
<feature type="domain" description="Histidine kinase/HSP90-like ATPase" evidence="19">
    <location>
        <begin position="532"/>
        <end position="622"/>
    </location>
</feature>
<dbReference type="GO" id="GO:0016301">
    <property type="term" value="F:kinase activity"/>
    <property type="evidence" value="ECO:0007669"/>
    <property type="project" value="UniProtKB-KW"/>
</dbReference>
<keyword evidence="15" id="KW-0411">Iron-sulfur</keyword>
<keyword evidence="14" id="KW-0902">Two-component regulatory system</keyword>
<evidence type="ECO:0000256" key="15">
    <source>
        <dbReference type="ARBA" id="ARBA00023014"/>
    </source>
</evidence>
<evidence type="ECO:0000256" key="17">
    <source>
        <dbReference type="ARBA" id="ARBA00030800"/>
    </source>
</evidence>
<evidence type="ECO:0000256" key="16">
    <source>
        <dbReference type="ARBA" id="ARBA00024827"/>
    </source>
</evidence>
<dbReference type="Gene3D" id="1.20.5.1930">
    <property type="match status" value="1"/>
</dbReference>
<organism evidence="20 21">
    <name type="scientific">Lentzea rhizosphaerae</name>
    <dbReference type="NCBI Taxonomy" id="2041025"/>
    <lineage>
        <taxon>Bacteria</taxon>
        <taxon>Bacillati</taxon>
        <taxon>Actinomycetota</taxon>
        <taxon>Actinomycetes</taxon>
        <taxon>Pseudonocardiales</taxon>
        <taxon>Pseudonocardiaceae</taxon>
        <taxon>Lentzea</taxon>
    </lineage>
</organism>
<dbReference type="RefSeq" id="WP_382378822.1">
    <property type="nucleotide sequence ID" value="NZ_JBHRZI010000036.1"/>
</dbReference>
<evidence type="ECO:0000256" key="10">
    <source>
        <dbReference type="ARBA" id="ARBA00022741"/>
    </source>
</evidence>
<feature type="transmembrane region" description="Helical" evidence="18">
    <location>
        <begin position="54"/>
        <end position="74"/>
    </location>
</feature>
<dbReference type="EC" id="2.7.13.3" evidence="4"/>
<name>A0ABV8C6H1_9PSEU</name>
<evidence type="ECO:0000256" key="8">
    <source>
        <dbReference type="ARBA" id="ARBA00022553"/>
    </source>
</evidence>
<dbReference type="Pfam" id="PF02518">
    <property type="entry name" value="HATPase_c"/>
    <property type="match status" value="1"/>
</dbReference>
<keyword evidence="10" id="KW-0547">Nucleotide-binding</keyword>
<evidence type="ECO:0000259" key="19">
    <source>
        <dbReference type="SMART" id="SM00387"/>
    </source>
</evidence>